<organism evidence="1 2">
    <name type="scientific">Capnocytophaga sputigena</name>
    <dbReference type="NCBI Taxonomy" id="1019"/>
    <lineage>
        <taxon>Bacteria</taxon>
        <taxon>Pseudomonadati</taxon>
        <taxon>Bacteroidota</taxon>
        <taxon>Flavobacteriia</taxon>
        <taxon>Flavobacteriales</taxon>
        <taxon>Flavobacteriaceae</taxon>
        <taxon>Capnocytophaga</taxon>
    </lineage>
</organism>
<proteinExistence type="predicted"/>
<name>A0A250F2H7_CAPSP</name>
<reference evidence="2" key="1">
    <citation type="submission" date="2017-06" db="EMBL/GenBank/DDBJ databases">
        <title>Capnocytophaga spp. assemblies.</title>
        <authorList>
            <person name="Gulvik C.A."/>
        </authorList>
    </citation>
    <scope>NUCLEOTIDE SEQUENCE [LARGE SCALE GENOMIC DNA]</scope>
    <source>
        <strain evidence="2">H4486</strain>
    </source>
</reference>
<evidence type="ECO:0000313" key="1">
    <source>
        <dbReference type="EMBL" id="ATA79352.1"/>
    </source>
</evidence>
<protein>
    <submittedName>
        <fullName evidence="1">Uncharacterized protein</fullName>
    </submittedName>
</protein>
<accession>A0A250F2H7</accession>
<sequence>MRLTSEVSKLISSQMADFSKEVRKSPVTIGHWLYMRPYMFLKIENYNPLKKFAKTDNIDDLFEFESEKEKETLLNKYRTLRYEQATTNTTLKE</sequence>
<dbReference type="Proteomes" id="UP000217334">
    <property type="component" value="Chromosome"/>
</dbReference>
<gene>
    <name evidence="1" type="ORF">CGC59_06515</name>
</gene>
<dbReference type="EMBL" id="CP022383">
    <property type="protein sequence ID" value="ATA79352.1"/>
    <property type="molecule type" value="Genomic_DNA"/>
</dbReference>
<evidence type="ECO:0000313" key="2">
    <source>
        <dbReference type="Proteomes" id="UP000217334"/>
    </source>
</evidence>
<dbReference type="AlphaFoldDB" id="A0A250F2H7"/>